<evidence type="ECO:0000313" key="2">
    <source>
        <dbReference type="Proteomes" id="UP001157502"/>
    </source>
</evidence>
<accession>A0ACC2G759</accession>
<keyword evidence="2" id="KW-1185">Reference proteome</keyword>
<protein>
    <submittedName>
        <fullName evidence="1">Uncharacterized protein</fullName>
    </submittedName>
</protein>
<dbReference type="Proteomes" id="UP001157502">
    <property type="component" value="Chromosome 16"/>
</dbReference>
<reference evidence="1" key="1">
    <citation type="submission" date="2021-05" db="EMBL/GenBank/DDBJ databases">
        <authorList>
            <person name="Pan Q."/>
            <person name="Jouanno E."/>
            <person name="Zahm M."/>
            <person name="Klopp C."/>
            <person name="Cabau C."/>
            <person name="Louis A."/>
            <person name="Berthelot C."/>
            <person name="Parey E."/>
            <person name="Roest Crollius H."/>
            <person name="Montfort J."/>
            <person name="Robinson-Rechavi M."/>
            <person name="Bouchez O."/>
            <person name="Lampietro C."/>
            <person name="Lopez Roques C."/>
            <person name="Donnadieu C."/>
            <person name="Postlethwait J."/>
            <person name="Bobe J."/>
            <person name="Dillon D."/>
            <person name="Chandos A."/>
            <person name="von Hippel F."/>
            <person name="Guiguen Y."/>
        </authorList>
    </citation>
    <scope>NUCLEOTIDE SEQUENCE</scope>
    <source>
        <strain evidence="1">YG-Jan2019</strain>
    </source>
</reference>
<sequence length="62" mass="7052">MSMKMPAVIWWERKHETLFPFSYRFFAVPTKTMTGNCRSRSSTPISLMGFSPRTSCGSSSNP</sequence>
<name>A0ACC2G759_DALPE</name>
<organism evidence="1 2">
    <name type="scientific">Dallia pectoralis</name>
    <name type="common">Alaska blackfish</name>
    <dbReference type="NCBI Taxonomy" id="75939"/>
    <lineage>
        <taxon>Eukaryota</taxon>
        <taxon>Metazoa</taxon>
        <taxon>Chordata</taxon>
        <taxon>Craniata</taxon>
        <taxon>Vertebrata</taxon>
        <taxon>Euteleostomi</taxon>
        <taxon>Actinopterygii</taxon>
        <taxon>Neopterygii</taxon>
        <taxon>Teleostei</taxon>
        <taxon>Protacanthopterygii</taxon>
        <taxon>Esociformes</taxon>
        <taxon>Umbridae</taxon>
        <taxon>Dallia</taxon>
    </lineage>
</organism>
<comment type="caution">
    <text evidence="1">The sequence shown here is derived from an EMBL/GenBank/DDBJ whole genome shotgun (WGS) entry which is preliminary data.</text>
</comment>
<gene>
    <name evidence="1" type="ORF">DPEC_G00195730</name>
</gene>
<evidence type="ECO:0000313" key="1">
    <source>
        <dbReference type="EMBL" id="KAJ7999564.1"/>
    </source>
</evidence>
<proteinExistence type="predicted"/>
<dbReference type="EMBL" id="CM055743">
    <property type="protein sequence ID" value="KAJ7999564.1"/>
    <property type="molecule type" value="Genomic_DNA"/>
</dbReference>